<dbReference type="EMBL" id="LTAI01000535">
    <property type="protein sequence ID" value="ORD98655.1"/>
    <property type="molecule type" value="Genomic_DNA"/>
</dbReference>
<protein>
    <submittedName>
        <fullName evidence="1">TFIIA</fullName>
    </submittedName>
</protein>
<comment type="caution">
    <text evidence="1">The sequence shown here is derived from an EMBL/GenBank/DDBJ whole genome shotgun (WGS) entry which is preliminary data.</text>
</comment>
<reference evidence="1 2" key="1">
    <citation type="journal article" date="2017" name="Environ. Microbiol.">
        <title>Decay of the glycolytic pathway and adaptation to intranuclear parasitism within Enterocytozoonidae microsporidia.</title>
        <authorList>
            <person name="Wiredu Boakye D."/>
            <person name="Jaroenlak P."/>
            <person name="Prachumwat A."/>
            <person name="Williams T.A."/>
            <person name="Bateman K.S."/>
            <person name="Itsathitphaisarn O."/>
            <person name="Sritunyalucksana K."/>
            <person name="Paszkiewicz K.H."/>
            <person name="Moore K.A."/>
            <person name="Stentiford G.D."/>
            <person name="Williams B.A."/>
        </authorList>
    </citation>
    <scope>NUCLEOTIDE SEQUENCE [LARGE SCALE GENOMIC DNA]</scope>
    <source>
        <strain evidence="2">canceri</strain>
    </source>
</reference>
<gene>
    <name evidence="1" type="primary">TFIIA</name>
    <name evidence="1" type="ORF">A0H76_2971</name>
</gene>
<evidence type="ECO:0000313" key="1">
    <source>
        <dbReference type="EMBL" id="ORD98655.1"/>
    </source>
</evidence>
<evidence type="ECO:0000313" key="2">
    <source>
        <dbReference type="Proteomes" id="UP000192501"/>
    </source>
</evidence>
<organism evidence="1 2">
    <name type="scientific">Hepatospora eriocheir</name>
    <dbReference type="NCBI Taxonomy" id="1081669"/>
    <lineage>
        <taxon>Eukaryota</taxon>
        <taxon>Fungi</taxon>
        <taxon>Fungi incertae sedis</taxon>
        <taxon>Microsporidia</taxon>
        <taxon>Hepatosporidae</taxon>
        <taxon>Hepatospora</taxon>
    </lineage>
</organism>
<proteinExistence type="predicted"/>
<dbReference type="Proteomes" id="UP000192501">
    <property type="component" value="Unassembled WGS sequence"/>
</dbReference>
<dbReference type="VEuPathDB" id="MicrosporidiaDB:A0H76_2971"/>
<sequence>MPEIYRILIVGRALMDLIEDKIKNNLITEEQGKIYSSQI</sequence>
<name>A0A1X0QG64_9MICR</name>
<dbReference type="AlphaFoldDB" id="A0A1X0QG64"/>
<accession>A0A1X0QG64</accession>